<dbReference type="Pfam" id="PF00646">
    <property type="entry name" value="F-box"/>
    <property type="match status" value="1"/>
</dbReference>
<dbReference type="PANTHER" id="PTHR35546:SF8">
    <property type="entry name" value="F-BOX DOMAIN-CONTAINING PROTEIN"/>
    <property type="match status" value="1"/>
</dbReference>
<dbReference type="Gramene" id="TraesPARA_EIv1.0_0014840.1">
    <property type="protein sequence ID" value="TraesPARA_EIv1.0_0014840.1.CDS1"/>
    <property type="gene ID" value="TraesPARA_EIv1.0_0014840"/>
</dbReference>
<gene>
    <name evidence="2" type="primary">LOC123181573</name>
</gene>
<accession>A0A3B5Y6Q5</accession>
<dbReference type="RefSeq" id="XP_044449806.1">
    <property type="nucleotide sequence ID" value="XM_044593871.1"/>
</dbReference>
<dbReference type="InterPro" id="IPR001810">
    <property type="entry name" value="F-box_dom"/>
</dbReference>
<dbReference type="GeneID" id="123181573"/>
<proteinExistence type="predicted"/>
<dbReference type="Gramene" id="TraesSTA1A03G00167460.2">
    <property type="protein sequence ID" value="TraesSTA1A03G00167460.2.CDS1"/>
    <property type="gene ID" value="TraesSTA1A03G00167460"/>
</dbReference>
<dbReference type="Gramene" id="TraesJAG1A03G00166510.1">
    <property type="protein sequence ID" value="TraesJAG1A03G00166510.1.CDS1"/>
    <property type="gene ID" value="TraesJAG1A03G00166510"/>
</dbReference>
<dbReference type="AlphaFoldDB" id="A0A3B5Y6Q5"/>
<dbReference type="Gramene" id="TraesSTA1A03G00167460.3">
    <property type="protein sequence ID" value="TraesSTA1A03G00167460.3.CDS1"/>
    <property type="gene ID" value="TraesSTA1A03G00167460"/>
</dbReference>
<dbReference type="OMA" id="GICQLEV"/>
<dbReference type="Gramene" id="TraesSYM1A03G00163810.1">
    <property type="protein sequence ID" value="TraesSYM1A03G00163810.1.CDS1"/>
    <property type="gene ID" value="TraesSYM1A03G00163810"/>
</dbReference>
<dbReference type="Gramene" id="TraesSTA1A03G00167460.1">
    <property type="protein sequence ID" value="TraesSTA1A03G00167460.1.CDS1"/>
    <property type="gene ID" value="TraesSTA1A03G00167460"/>
</dbReference>
<dbReference type="Gramene" id="TraesARI1A03G00162560.1">
    <property type="protein sequence ID" value="TraesARI1A03G00162560.1.CDS1"/>
    <property type="gene ID" value="TraesARI1A03G00162560"/>
</dbReference>
<evidence type="ECO:0000259" key="1">
    <source>
        <dbReference type="SMART" id="SM00256"/>
    </source>
</evidence>
<dbReference type="InterPro" id="IPR055290">
    <property type="entry name" value="At3g26010-like"/>
</dbReference>
<dbReference type="EnsemblPlants" id="TraesCS1A02G400900.1">
    <property type="protein sequence ID" value="TraesCS1A02G400900.1.cds1"/>
    <property type="gene ID" value="TraesCS1A02G400900"/>
</dbReference>
<protein>
    <recommendedName>
        <fullName evidence="1">F-box domain-containing protein</fullName>
    </recommendedName>
</protein>
<dbReference type="Gramene" id="TraesCS1A02G400900.1">
    <property type="protein sequence ID" value="TraesCS1A02G400900.1.cds1"/>
    <property type="gene ID" value="TraesCS1A02G400900"/>
</dbReference>
<dbReference type="STRING" id="4565.A0A3B5Y6Q5"/>
<feature type="domain" description="F-box" evidence="1">
    <location>
        <begin position="12"/>
        <end position="52"/>
    </location>
</feature>
<dbReference type="Gramene" id="TraesNOR1A03G00168130.2">
    <property type="protein sequence ID" value="TraesNOR1A03G00168130.2.CDS1"/>
    <property type="gene ID" value="TraesNOR1A03G00168130"/>
</dbReference>
<dbReference type="SUPFAM" id="SSF81383">
    <property type="entry name" value="F-box domain"/>
    <property type="match status" value="1"/>
</dbReference>
<dbReference type="Gramene" id="TraesLAC1A03G00170440.1">
    <property type="protein sequence ID" value="TraesLAC1A03G00170440.1.CDS1"/>
    <property type="gene ID" value="TraesLAC1A03G00170440"/>
</dbReference>
<reference evidence="2" key="1">
    <citation type="submission" date="2018-08" db="EMBL/GenBank/DDBJ databases">
        <authorList>
            <person name="Rossello M."/>
        </authorList>
    </citation>
    <scope>NUCLEOTIDE SEQUENCE [LARGE SCALE GENOMIC DNA]</scope>
    <source>
        <strain evidence="2">cv. Chinese Spring</strain>
    </source>
</reference>
<evidence type="ECO:0000313" key="2">
    <source>
        <dbReference type="EnsemblPlants" id="TraesCS1A02G400900.1.cds1"/>
    </source>
</evidence>
<dbReference type="Proteomes" id="UP000019116">
    <property type="component" value="Chromosome 1A"/>
</dbReference>
<dbReference type="RefSeq" id="XP_044449814.1">
    <property type="nucleotide sequence ID" value="XM_044593879.1"/>
</dbReference>
<dbReference type="Gramene" id="TraesNOR1A03G00168130.1">
    <property type="protein sequence ID" value="TraesNOR1A03G00168130.1.CDS1"/>
    <property type="gene ID" value="TraesNOR1A03G00168130"/>
</dbReference>
<dbReference type="Gramene" id="TraesCS1A03G0977800.1">
    <property type="protein sequence ID" value="TraesCS1A03G0977800.1.CDS1"/>
    <property type="gene ID" value="TraesCS1A03G0977800"/>
</dbReference>
<dbReference type="Gramene" id="TraesRN1A0101049800.1">
    <property type="protein sequence ID" value="TraesRN1A0101049800.1"/>
    <property type="gene ID" value="TraesRN1A0101049800"/>
</dbReference>
<dbReference type="Gramene" id="TraesCAD_scaffold_016334_01G000300.1">
    <property type="protein sequence ID" value="TraesCAD_scaffold_016334_01G000300.1"/>
    <property type="gene ID" value="TraesCAD_scaffold_016334_01G000300"/>
</dbReference>
<dbReference type="KEGG" id="taes:123181573"/>
<sequence>MDSKKVFVVTSLTDDLVVEILSRVPFKSFCRFKCVCKAWLAFSSDPHYQQKLLKVPTGLLHKPQWISDLQLLSLPGKDEEIDAALTFVPHYKRLELVDCCSGLILCRYKSFYTSLEMGRFIVCNPATRAWRTVRAPESHPHPLESDGSHCRTFLAFDPSWSAHFYIINIQENADGWAFKLYVFSSELSTWLVDGTWSFNPRRLNNKPHNFIGGVLHVQTIIRDILVVEGLEAISYGMRPNHYTIKLPNDCWDGCFGQSAGFLHYASPEDGGRTVAVFSVDAHRPCKWSLKHRLCMRDAFGRDIFSCREGYLCDFRIVAIDLERDVIFLFDMEARKLLSYNINTGKVSVIKDVWLYWFGDFYSYVACYSKLAG</sequence>
<reference evidence="2" key="2">
    <citation type="submission" date="2018-10" db="UniProtKB">
        <authorList>
            <consortium name="EnsemblPlants"/>
        </authorList>
    </citation>
    <scope>IDENTIFICATION</scope>
</reference>
<keyword evidence="3" id="KW-1185">Reference proteome</keyword>
<dbReference type="Gene3D" id="1.20.1280.50">
    <property type="match status" value="1"/>
</dbReference>
<dbReference type="PANTHER" id="PTHR35546">
    <property type="entry name" value="F-BOX PROTEIN INTERACTION DOMAIN PROTEIN-RELATED"/>
    <property type="match status" value="1"/>
</dbReference>
<evidence type="ECO:0000313" key="3">
    <source>
        <dbReference type="Proteomes" id="UP000019116"/>
    </source>
</evidence>
<dbReference type="Gramene" id="TraesARI1A03G00162560.2">
    <property type="protein sequence ID" value="TraesARI1A03G00162560.2.CDS1"/>
    <property type="gene ID" value="TraesARI1A03G00162560"/>
</dbReference>
<organism evidence="2">
    <name type="scientific">Triticum aestivum</name>
    <name type="common">Wheat</name>
    <dbReference type="NCBI Taxonomy" id="4565"/>
    <lineage>
        <taxon>Eukaryota</taxon>
        <taxon>Viridiplantae</taxon>
        <taxon>Streptophyta</taxon>
        <taxon>Embryophyta</taxon>
        <taxon>Tracheophyta</taxon>
        <taxon>Spermatophyta</taxon>
        <taxon>Magnoliopsida</taxon>
        <taxon>Liliopsida</taxon>
        <taxon>Poales</taxon>
        <taxon>Poaceae</taxon>
        <taxon>BOP clade</taxon>
        <taxon>Pooideae</taxon>
        <taxon>Triticodae</taxon>
        <taxon>Triticeae</taxon>
        <taxon>Triticinae</taxon>
        <taxon>Triticum</taxon>
    </lineage>
</organism>
<dbReference type="Gramene" id="TraesCLE_scaffold_090429_01G000200.1">
    <property type="protein sequence ID" value="TraesCLE_scaffold_090429_01G000200.1"/>
    <property type="gene ID" value="TraesCLE_scaffold_090429_01G000200"/>
</dbReference>
<dbReference type="Gramene" id="TraesWEE_scaffold_065241_01G000200.1">
    <property type="protein sequence ID" value="TraesWEE_scaffold_065241_01G000200.1"/>
    <property type="gene ID" value="TraesWEE_scaffold_065241_01G000200"/>
</dbReference>
<dbReference type="Gramene" id="TraesROB_scaffold_093701_01G000200.1">
    <property type="protein sequence ID" value="TraesROB_scaffold_093701_01G000200.1"/>
    <property type="gene ID" value="TraesROB_scaffold_093701_01G000200"/>
</dbReference>
<dbReference type="InterPro" id="IPR036047">
    <property type="entry name" value="F-box-like_dom_sf"/>
</dbReference>
<dbReference type="Gramene" id="TraesMAC1A03G00161000.1">
    <property type="protein sequence ID" value="TraesMAC1A03G00161000.1.CDS1"/>
    <property type="gene ID" value="TraesMAC1A03G00161000"/>
</dbReference>
<dbReference type="Gramene" id="TraesJUL1A03G00166730.1">
    <property type="protein sequence ID" value="TraesJUL1A03G00166730.1.CDS1"/>
    <property type="gene ID" value="TraesJUL1A03G00166730"/>
</dbReference>
<dbReference type="Gramene" id="TraesSYM1A03G00163810.2">
    <property type="protein sequence ID" value="TraesSYM1A03G00163810.2.CDS1"/>
    <property type="gene ID" value="TraesSYM1A03G00163810"/>
</dbReference>
<dbReference type="SMART" id="SM00256">
    <property type="entry name" value="FBOX"/>
    <property type="match status" value="1"/>
</dbReference>
<name>A0A3B5Y6Q5_WHEAT</name>
<dbReference type="CDD" id="cd22157">
    <property type="entry name" value="F-box_AtFBW1-like"/>
    <property type="match status" value="1"/>
</dbReference>
<dbReference type="OrthoDB" id="1916346at2759"/>